<evidence type="ECO:0000259" key="2">
    <source>
        <dbReference type="Pfam" id="PF08714"/>
    </source>
</evidence>
<dbReference type="SUPFAM" id="SSF54211">
    <property type="entry name" value="Ribosomal protein S5 domain 2-like"/>
    <property type="match status" value="1"/>
</dbReference>
<dbReference type="Gene3D" id="3.30.230.60">
    <property type="entry name" value="Formaldehyde-activating enzyme"/>
    <property type="match status" value="1"/>
</dbReference>
<dbReference type="EMBL" id="JACHIV010000001">
    <property type="protein sequence ID" value="MBB5070768.1"/>
    <property type="molecule type" value="Genomic_DNA"/>
</dbReference>
<accession>A0A840NKD8</accession>
<dbReference type="RefSeq" id="WP_184480605.1">
    <property type="nucleotide sequence ID" value="NZ_JACHIV010000001.1"/>
</dbReference>
<name>A0A840NKD8_9PSEU</name>
<dbReference type="InterPro" id="IPR014826">
    <property type="entry name" value="HCHO-activating_enzyme"/>
</dbReference>
<dbReference type="AlphaFoldDB" id="A0A840NKD8"/>
<dbReference type="GO" id="GO:0016840">
    <property type="term" value="F:carbon-nitrogen lyase activity"/>
    <property type="evidence" value="ECO:0007669"/>
    <property type="project" value="InterPro"/>
</dbReference>
<dbReference type="InterPro" id="IPR037075">
    <property type="entry name" value="HCHO-activating_enzyme_sf"/>
</dbReference>
<feature type="domain" description="Formaldehyde-activating enzyme" evidence="2">
    <location>
        <begin position="27"/>
        <end position="172"/>
    </location>
</feature>
<dbReference type="GO" id="GO:0016051">
    <property type="term" value="P:carbohydrate biosynthetic process"/>
    <property type="evidence" value="ECO:0007669"/>
    <property type="project" value="InterPro"/>
</dbReference>
<evidence type="ECO:0000313" key="4">
    <source>
        <dbReference type="Proteomes" id="UP000580474"/>
    </source>
</evidence>
<dbReference type="Proteomes" id="UP000580474">
    <property type="component" value="Unassembled WGS sequence"/>
</dbReference>
<keyword evidence="4" id="KW-1185">Reference proteome</keyword>
<reference evidence="3 4" key="1">
    <citation type="submission" date="2020-08" db="EMBL/GenBank/DDBJ databases">
        <title>Sequencing the genomes of 1000 actinobacteria strains.</title>
        <authorList>
            <person name="Klenk H.-P."/>
        </authorList>
    </citation>
    <scope>NUCLEOTIDE SEQUENCE [LARGE SCALE GENOMIC DNA]</scope>
    <source>
        <strain evidence="3 4">DSM 45582</strain>
    </source>
</reference>
<dbReference type="InterPro" id="IPR020568">
    <property type="entry name" value="Ribosomal_Su5_D2-typ_SF"/>
</dbReference>
<comment type="caution">
    <text evidence="3">The sequence shown here is derived from an EMBL/GenBank/DDBJ whole genome shotgun (WGS) entry which is preliminary data.</text>
</comment>
<sequence>MTTFGDLDGRLAQGWGGRKPNGCRVIVVLARRGGTTAAGLLTTLTVPTERLAPILVSVGEDRDSCTAVQPPTLLVGHEVAASGRTAALVFGASQVGVAQGVLDSVAEGLLEADQETMVFVSLWLDHDADDETAVRFSAREAVGEAIRDAVTGHTKERIRGLVEERDRLTHPYYGGD</sequence>
<organism evidence="3 4">
    <name type="scientific">Saccharopolyspora gloriosae</name>
    <dbReference type="NCBI Taxonomy" id="455344"/>
    <lineage>
        <taxon>Bacteria</taxon>
        <taxon>Bacillati</taxon>
        <taxon>Actinomycetota</taxon>
        <taxon>Actinomycetes</taxon>
        <taxon>Pseudonocardiales</taxon>
        <taxon>Pseudonocardiaceae</taxon>
        <taxon>Saccharopolyspora</taxon>
    </lineage>
</organism>
<gene>
    <name evidence="3" type="ORF">BJ969_003856</name>
</gene>
<keyword evidence="1" id="KW-0456">Lyase</keyword>
<protein>
    <submittedName>
        <fullName evidence="3">Formaldehyde-activating enzyme</fullName>
    </submittedName>
</protein>
<evidence type="ECO:0000313" key="3">
    <source>
        <dbReference type="EMBL" id="MBB5070768.1"/>
    </source>
</evidence>
<proteinExistence type="predicted"/>
<dbReference type="Pfam" id="PF08714">
    <property type="entry name" value="Fae"/>
    <property type="match status" value="1"/>
</dbReference>
<evidence type="ECO:0000256" key="1">
    <source>
        <dbReference type="ARBA" id="ARBA00023239"/>
    </source>
</evidence>